<name>A0A2V4RHN2_9PROT</name>
<comment type="caution">
    <text evidence="2">The sequence shown here is derived from an EMBL/GenBank/DDBJ whole genome shotgun (WGS) entry which is preliminary data.</text>
</comment>
<reference evidence="2 3" key="1">
    <citation type="submission" date="2017-07" db="EMBL/GenBank/DDBJ databases">
        <title>A draft genome sequence of Komagataeibacter swingsii LMG 22125.</title>
        <authorList>
            <person name="Skraban J."/>
            <person name="Cleenwerck I."/>
            <person name="Vandamme P."/>
            <person name="Trcek J."/>
        </authorList>
    </citation>
    <scope>NUCLEOTIDE SEQUENCE [LARGE SCALE GENOMIC DNA]</scope>
    <source>
        <strain evidence="2 3">LMG 22125</strain>
    </source>
</reference>
<accession>A0A2V4RHN2</accession>
<protein>
    <submittedName>
        <fullName evidence="2">Uncharacterized protein</fullName>
    </submittedName>
</protein>
<feature type="transmembrane region" description="Helical" evidence="1">
    <location>
        <begin position="5"/>
        <end position="23"/>
    </location>
</feature>
<feature type="transmembrane region" description="Helical" evidence="1">
    <location>
        <begin position="110"/>
        <end position="127"/>
    </location>
</feature>
<keyword evidence="3" id="KW-1185">Reference proteome</keyword>
<keyword evidence="1" id="KW-0472">Membrane</keyword>
<evidence type="ECO:0000256" key="1">
    <source>
        <dbReference type="SAM" id="Phobius"/>
    </source>
</evidence>
<feature type="transmembrane region" description="Helical" evidence="1">
    <location>
        <begin position="70"/>
        <end position="90"/>
    </location>
</feature>
<keyword evidence="1" id="KW-0812">Transmembrane</keyword>
<evidence type="ECO:0000313" key="2">
    <source>
        <dbReference type="EMBL" id="PYD68434.1"/>
    </source>
</evidence>
<proteinExistence type="predicted"/>
<dbReference type="RefSeq" id="WP_110557714.1">
    <property type="nucleotide sequence ID" value="NZ_NKUB01000033.1"/>
</dbReference>
<feature type="transmembrane region" description="Helical" evidence="1">
    <location>
        <begin position="43"/>
        <end position="63"/>
    </location>
</feature>
<evidence type="ECO:0000313" key="3">
    <source>
        <dbReference type="Proteomes" id="UP000247371"/>
    </source>
</evidence>
<sequence length="128" mass="13153">MTVGIAALSLLWAVIIPAYWAMWLRGDHAGDAHPPGYVAHERAFLLPDLTLSLLLWVTAILALRGSGSSSGAMMVTGLTAGGMMLFLGLIDLSYDLGQGARARDYAGDVLLVGSACALVGLIAAGAVA</sequence>
<gene>
    <name evidence="2" type="ORF">CFR76_15005</name>
</gene>
<dbReference type="EMBL" id="NKUB01000033">
    <property type="protein sequence ID" value="PYD68434.1"/>
    <property type="molecule type" value="Genomic_DNA"/>
</dbReference>
<dbReference type="Proteomes" id="UP000247371">
    <property type="component" value="Unassembled WGS sequence"/>
</dbReference>
<keyword evidence="1" id="KW-1133">Transmembrane helix</keyword>
<organism evidence="2 3">
    <name type="scientific">Komagataeibacter swingsii</name>
    <dbReference type="NCBI Taxonomy" id="215220"/>
    <lineage>
        <taxon>Bacteria</taxon>
        <taxon>Pseudomonadati</taxon>
        <taxon>Pseudomonadota</taxon>
        <taxon>Alphaproteobacteria</taxon>
        <taxon>Acetobacterales</taxon>
        <taxon>Acetobacteraceae</taxon>
        <taxon>Komagataeibacter</taxon>
    </lineage>
</organism>
<dbReference type="AlphaFoldDB" id="A0A2V4RHN2"/>